<name>A0ACB8FCB6_9SAUR</name>
<keyword evidence="2" id="KW-1185">Reference proteome</keyword>
<protein>
    <submittedName>
        <fullName evidence="1">Uncharacterized protein</fullName>
    </submittedName>
</protein>
<gene>
    <name evidence="1" type="ORF">K3G42_001567</name>
</gene>
<sequence>MFVKESMTSLETQQGEVPARAEAGRPISADLTGTSDSASDPAEGPRMLSGEATALGGDPTPTGLSDSTNLFLTAPLNGLQGVTVRRHRGPDYYRDSQTLGCGSASWAMAPLAGNVSVAGCPSEVADSSEAEAWWMLQASEEAWDSQREEYCRVLHQIEQSMGHLRAALVQAQQAAPASGTGSAPVQPATVPVPAQGAAAIVAAPAQPAQPVPVQLPAPAAVQVPAIAPVQGQPSLPPAVQPAPVQLPAPAALQAPAAPVHGQQPYCCRHRQHLLRPFP</sequence>
<evidence type="ECO:0000313" key="1">
    <source>
        <dbReference type="EMBL" id="KAH8002844.1"/>
    </source>
</evidence>
<dbReference type="Proteomes" id="UP000827872">
    <property type="component" value="Linkage Group LG09"/>
</dbReference>
<evidence type="ECO:0000313" key="2">
    <source>
        <dbReference type="Proteomes" id="UP000827872"/>
    </source>
</evidence>
<reference evidence="1" key="1">
    <citation type="submission" date="2021-08" db="EMBL/GenBank/DDBJ databases">
        <title>The first chromosome-level gecko genome reveals the dynamic sex chromosomes of Neotropical dwarf geckos (Sphaerodactylidae: Sphaerodactylus).</title>
        <authorList>
            <person name="Pinto B.J."/>
            <person name="Keating S.E."/>
            <person name="Gamble T."/>
        </authorList>
    </citation>
    <scope>NUCLEOTIDE SEQUENCE</scope>
    <source>
        <strain evidence="1">TG3544</strain>
    </source>
</reference>
<accession>A0ACB8FCB6</accession>
<comment type="caution">
    <text evidence="1">The sequence shown here is derived from an EMBL/GenBank/DDBJ whole genome shotgun (WGS) entry which is preliminary data.</text>
</comment>
<proteinExistence type="predicted"/>
<organism evidence="1 2">
    <name type="scientific">Sphaerodactylus townsendi</name>
    <dbReference type="NCBI Taxonomy" id="933632"/>
    <lineage>
        <taxon>Eukaryota</taxon>
        <taxon>Metazoa</taxon>
        <taxon>Chordata</taxon>
        <taxon>Craniata</taxon>
        <taxon>Vertebrata</taxon>
        <taxon>Euteleostomi</taxon>
        <taxon>Lepidosauria</taxon>
        <taxon>Squamata</taxon>
        <taxon>Bifurcata</taxon>
        <taxon>Gekkota</taxon>
        <taxon>Sphaerodactylidae</taxon>
        <taxon>Sphaerodactylus</taxon>
    </lineage>
</organism>
<dbReference type="EMBL" id="CM037622">
    <property type="protein sequence ID" value="KAH8002844.1"/>
    <property type="molecule type" value="Genomic_DNA"/>
</dbReference>